<evidence type="ECO:0000313" key="2">
    <source>
        <dbReference type="EMBL" id="KAG9230168.1"/>
    </source>
</evidence>
<comment type="caution">
    <text evidence="2">The sequence shown here is derived from an EMBL/GenBank/DDBJ whole genome shotgun (WGS) entry which is preliminary data.</text>
</comment>
<organism evidence="2 3">
    <name type="scientific">Amylocarpus encephaloides</name>
    <dbReference type="NCBI Taxonomy" id="45428"/>
    <lineage>
        <taxon>Eukaryota</taxon>
        <taxon>Fungi</taxon>
        <taxon>Dikarya</taxon>
        <taxon>Ascomycota</taxon>
        <taxon>Pezizomycotina</taxon>
        <taxon>Leotiomycetes</taxon>
        <taxon>Helotiales</taxon>
        <taxon>Helotiales incertae sedis</taxon>
        <taxon>Amylocarpus</taxon>
    </lineage>
</organism>
<dbReference type="AlphaFoldDB" id="A0A9P7YA65"/>
<dbReference type="PANTHER" id="PTHR35910">
    <property type="entry name" value="2EXR DOMAIN-CONTAINING PROTEIN"/>
    <property type="match status" value="1"/>
</dbReference>
<feature type="domain" description="2EXR" evidence="1">
    <location>
        <begin position="17"/>
        <end position="131"/>
    </location>
</feature>
<proteinExistence type="predicted"/>
<sequence>MSYMMAHMMQFQAHDEFWFFPMLPVELRLKIFKNAQEQETGRVVEVRWSKINRRFFVDCPVPALLHVCRDSRAIASRYFENLTITVGVTNVDSLVNMAYRGGYAAPVYGHYNPVPTCCFFKIYFNFGHDTLYLSSYHFESGNFGDSVDGVAGKMIEFLAALNSHPVASQKIRTLALNAQRFKPELYGVNMFNFRNLEHLHLVFDDSCCSTERFGSGDLRSHGKAFLMEPVNIPQGPAAQPLYPQPQIDQYISPYLPNIAAPYLQAPQVWGLQVPYPSMPIQQQPYQPMLQMPANFHLVGVPGQAQQNPYTQFIMPQDFEVRNVLARPIGLPGLTYDEQHAVKIMEIWQKFDDQLTSFMDTNAAEWMASTNGMAREDWQDLVTAPIRMVRQFW</sequence>
<evidence type="ECO:0000313" key="3">
    <source>
        <dbReference type="Proteomes" id="UP000824998"/>
    </source>
</evidence>
<accession>A0A9P7YA65</accession>
<dbReference type="OrthoDB" id="3480289at2759"/>
<dbReference type="EMBL" id="MU251695">
    <property type="protein sequence ID" value="KAG9230168.1"/>
    <property type="molecule type" value="Genomic_DNA"/>
</dbReference>
<dbReference type="PANTHER" id="PTHR35910:SF6">
    <property type="entry name" value="2EXR DOMAIN-CONTAINING PROTEIN"/>
    <property type="match status" value="1"/>
</dbReference>
<gene>
    <name evidence="2" type="ORF">BJ875DRAFT_445280</name>
</gene>
<dbReference type="Proteomes" id="UP000824998">
    <property type="component" value="Unassembled WGS sequence"/>
</dbReference>
<evidence type="ECO:0000259" key="1">
    <source>
        <dbReference type="Pfam" id="PF20150"/>
    </source>
</evidence>
<dbReference type="Pfam" id="PF20150">
    <property type="entry name" value="2EXR"/>
    <property type="match status" value="1"/>
</dbReference>
<dbReference type="InterPro" id="IPR045518">
    <property type="entry name" value="2EXR"/>
</dbReference>
<reference evidence="2" key="1">
    <citation type="journal article" date="2021" name="IMA Fungus">
        <title>Genomic characterization of three marine fungi, including Emericellopsis atlantica sp. nov. with signatures of a generalist lifestyle and marine biomass degradation.</title>
        <authorList>
            <person name="Hagestad O.C."/>
            <person name="Hou L."/>
            <person name="Andersen J.H."/>
            <person name="Hansen E.H."/>
            <person name="Altermark B."/>
            <person name="Li C."/>
            <person name="Kuhnert E."/>
            <person name="Cox R.J."/>
            <person name="Crous P.W."/>
            <person name="Spatafora J.W."/>
            <person name="Lail K."/>
            <person name="Amirebrahimi M."/>
            <person name="Lipzen A."/>
            <person name="Pangilinan J."/>
            <person name="Andreopoulos W."/>
            <person name="Hayes R.D."/>
            <person name="Ng V."/>
            <person name="Grigoriev I.V."/>
            <person name="Jackson S.A."/>
            <person name="Sutton T.D.S."/>
            <person name="Dobson A.D.W."/>
            <person name="Rama T."/>
        </authorList>
    </citation>
    <scope>NUCLEOTIDE SEQUENCE</scope>
    <source>
        <strain evidence="2">TRa018bII</strain>
    </source>
</reference>
<name>A0A9P7YA65_9HELO</name>
<keyword evidence="3" id="KW-1185">Reference proteome</keyword>
<protein>
    <recommendedName>
        <fullName evidence="1">2EXR domain-containing protein</fullName>
    </recommendedName>
</protein>